<dbReference type="GO" id="GO:0046872">
    <property type="term" value="F:metal ion binding"/>
    <property type="evidence" value="ECO:0007669"/>
    <property type="project" value="UniProtKB-KW"/>
</dbReference>
<dbReference type="InterPro" id="IPR015424">
    <property type="entry name" value="PyrdxlP-dep_Trfase"/>
</dbReference>
<name>A0A2H0U8N9_9BACT</name>
<dbReference type="InterPro" id="IPR015422">
    <property type="entry name" value="PyrdxlP-dep_Trfase_small"/>
</dbReference>
<protein>
    <submittedName>
        <fullName evidence="10">Cysteine desulfurase NifS</fullName>
    </submittedName>
</protein>
<dbReference type="Gene3D" id="1.10.260.50">
    <property type="match status" value="1"/>
</dbReference>
<dbReference type="PANTHER" id="PTHR11601:SF34">
    <property type="entry name" value="CYSTEINE DESULFURASE"/>
    <property type="match status" value="1"/>
</dbReference>
<evidence type="ECO:0000256" key="7">
    <source>
        <dbReference type="ARBA" id="ARBA00023014"/>
    </source>
</evidence>
<feature type="domain" description="Aminotransferase class V" evidence="9">
    <location>
        <begin position="11"/>
        <end position="394"/>
    </location>
</feature>
<evidence type="ECO:0000256" key="1">
    <source>
        <dbReference type="ARBA" id="ARBA00001933"/>
    </source>
</evidence>
<dbReference type="GO" id="GO:0051536">
    <property type="term" value="F:iron-sulfur cluster binding"/>
    <property type="evidence" value="ECO:0007669"/>
    <property type="project" value="UniProtKB-KW"/>
</dbReference>
<dbReference type="InterPro" id="IPR000192">
    <property type="entry name" value="Aminotrans_V_dom"/>
</dbReference>
<evidence type="ECO:0000313" key="10">
    <source>
        <dbReference type="EMBL" id="PIR82155.1"/>
    </source>
</evidence>
<dbReference type="InterPro" id="IPR015421">
    <property type="entry name" value="PyrdxlP-dep_Trfase_major"/>
</dbReference>
<reference evidence="11" key="1">
    <citation type="submission" date="2017-09" db="EMBL/GenBank/DDBJ databases">
        <title>Depth-based differentiation of microbial function through sediment-hosted aquifers and enrichment of novel symbionts in the deep terrestrial subsurface.</title>
        <authorList>
            <person name="Probst A.J."/>
            <person name="Ladd B."/>
            <person name="Jarett J.K."/>
            <person name="Geller-Mcgrath D.E."/>
            <person name="Sieber C.M.K."/>
            <person name="Emerson J.B."/>
            <person name="Anantharaman K."/>
            <person name="Thomas B.C."/>
            <person name="Malmstrom R."/>
            <person name="Stieglmeier M."/>
            <person name="Klingl A."/>
            <person name="Woyke T."/>
            <person name="Ryan C.M."/>
            <person name="Banfield J.F."/>
        </authorList>
    </citation>
    <scope>NUCLEOTIDE SEQUENCE [LARGE SCALE GENOMIC DNA]</scope>
</reference>
<keyword evidence="5" id="KW-0663">Pyridoxal phosphate</keyword>
<evidence type="ECO:0000256" key="8">
    <source>
        <dbReference type="ARBA" id="ARBA00050776"/>
    </source>
</evidence>
<keyword evidence="6" id="KW-0408">Iron</keyword>
<dbReference type="GO" id="GO:0031071">
    <property type="term" value="F:cysteine desulfurase activity"/>
    <property type="evidence" value="ECO:0007669"/>
    <property type="project" value="UniProtKB-EC"/>
</dbReference>
<sequence>MFGFGKLRRTYMDYAGGTPLRPEARKAIEDAALLYGNPGALHEEGRHAARSIGDSRSAIARELGVKAHELVFVSGGTEANNLAILGLWKRMAQPGGGAKGTHWIVSAIEHPSVLACFDHIGEMGGAVERVMPDSDGSISPESVEALLRPETALVSVGWGNHEVGVVQPLRAIAQRIARFNDRHGSSIALHADAGQAPLYLSAKAHTLGVDMLSLDSSKLYGPRGVGALFVSDTMRSESGSALAPLLLGGGQERGMRAGSEPVALAAGFAAALTAASGERGMEAKRLEELRVSLMRTIMEEVPGAVVNGAGAKGARTPSLPHILNISIPDISSEYVVLALDRRGVSVSTKSACREGEESRSHVVEAMFPHAETWRAASTVRFSLGRDTSPADVRRTTAALRDAVEAYRAL</sequence>
<evidence type="ECO:0000256" key="4">
    <source>
        <dbReference type="ARBA" id="ARBA00022723"/>
    </source>
</evidence>
<evidence type="ECO:0000256" key="3">
    <source>
        <dbReference type="ARBA" id="ARBA00022679"/>
    </source>
</evidence>
<keyword evidence="3" id="KW-0808">Transferase</keyword>
<accession>A0A2H0U8N9</accession>
<dbReference type="Gene3D" id="3.90.1150.10">
    <property type="entry name" value="Aspartate Aminotransferase, domain 1"/>
    <property type="match status" value="1"/>
</dbReference>
<keyword evidence="4" id="KW-0479">Metal-binding</keyword>
<evidence type="ECO:0000313" key="11">
    <source>
        <dbReference type="Proteomes" id="UP000231379"/>
    </source>
</evidence>
<comment type="similarity">
    <text evidence="2">Belongs to the class-V pyridoxal-phosphate-dependent aminotransferase family. NifS/IscS subfamily.</text>
</comment>
<evidence type="ECO:0000256" key="6">
    <source>
        <dbReference type="ARBA" id="ARBA00023004"/>
    </source>
</evidence>
<evidence type="ECO:0000256" key="5">
    <source>
        <dbReference type="ARBA" id="ARBA00022898"/>
    </source>
</evidence>
<organism evidence="10 11">
    <name type="scientific">Candidatus Kaiserbacteria bacterium CG10_big_fil_rev_8_21_14_0_10_59_10</name>
    <dbReference type="NCBI Taxonomy" id="1974612"/>
    <lineage>
        <taxon>Bacteria</taxon>
        <taxon>Candidatus Kaiseribacteriota</taxon>
    </lineage>
</organism>
<dbReference type="InterPro" id="IPR016454">
    <property type="entry name" value="Cysteine_dSase"/>
</dbReference>
<evidence type="ECO:0000256" key="2">
    <source>
        <dbReference type="ARBA" id="ARBA00006490"/>
    </source>
</evidence>
<dbReference type="PIRSF" id="PIRSF005572">
    <property type="entry name" value="NifS"/>
    <property type="match status" value="1"/>
</dbReference>
<keyword evidence="7" id="KW-0411">Iron-sulfur</keyword>
<gene>
    <name evidence="10" type="ORF">COU20_03260</name>
</gene>
<proteinExistence type="inferred from homology"/>
<comment type="caution">
    <text evidence="10">The sequence shown here is derived from an EMBL/GenBank/DDBJ whole genome shotgun (WGS) entry which is preliminary data.</text>
</comment>
<comment type="cofactor">
    <cofactor evidence="1">
        <name>pyridoxal 5'-phosphate</name>
        <dbReference type="ChEBI" id="CHEBI:597326"/>
    </cofactor>
</comment>
<dbReference type="Gene3D" id="3.40.640.10">
    <property type="entry name" value="Type I PLP-dependent aspartate aminotransferase-like (Major domain)"/>
    <property type="match status" value="1"/>
</dbReference>
<dbReference type="SUPFAM" id="SSF53383">
    <property type="entry name" value="PLP-dependent transferases"/>
    <property type="match status" value="1"/>
</dbReference>
<dbReference type="EMBL" id="PFBM01000021">
    <property type="protein sequence ID" value="PIR82155.1"/>
    <property type="molecule type" value="Genomic_DNA"/>
</dbReference>
<dbReference type="Proteomes" id="UP000231379">
    <property type="component" value="Unassembled WGS sequence"/>
</dbReference>
<comment type="catalytic activity">
    <reaction evidence="8">
        <text>(sulfur carrier)-H + L-cysteine = (sulfur carrier)-SH + L-alanine</text>
        <dbReference type="Rhea" id="RHEA:43892"/>
        <dbReference type="Rhea" id="RHEA-COMP:14737"/>
        <dbReference type="Rhea" id="RHEA-COMP:14739"/>
        <dbReference type="ChEBI" id="CHEBI:29917"/>
        <dbReference type="ChEBI" id="CHEBI:35235"/>
        <dbReference type="ChEBI" id="CHEBI:57972"/>
        <dbReference type="ChEBI" id="CHEBI:64428"/>
        <dbReference type="EC" id="2.8.1.7"/>
    </reaction>
</comment>
<dbReference type="PANTHER" id="PTHR11601">
    <property type="entry name" value="CYSTEINE DESULFURYLASE FAMILY MEMBER"/>
    <property type="match status" value="1"/>
</dbReference>
<evidence type="ECO:0000259" key="9">
    <source>
        <dbReference type="Pfam" id="PF00266"/>
    </source>
</evidence>
<dbReference type="Pfam" id="PF00266">
    <property type="entry name" value="Aminotran_5"/>
    <property type="match status" value="1"/>
</dbReference>
<dbReference type="AlphaFoldDB" id="A0A2H0U8N9"/>